<dbReference type="EMBL" id="RKLO01000002">
    <property type="protein sequence ID" value="RVW04207.1"/>
    <property type="molecule type" value="Genomic_DNA"/>
</dbReference>
<evidence type="ECO:0000256" key="1">
    <source>
        <dbReference type="SAM" id="SignalP"/>
    </source>
</evidence>
<organism evidence="2 3">
    <name type="scientific">Rhodococcus xishaensis</name>
    <dbReference type="NCBI Taxonomy" id="2487364"/>
    <lineage>
        <taxon>Bacteria</taxon>
        <taxon>Bacillati</taxon>
        <taxon>Actinomycetota</taxon>
        <taxon>Actinomycetes</taxon>
        <taxon>Mycobacteriales</taxon>
        <taxon>Nocardiaceae</taxon>
        <taxon>Rhodococcus</taxon>
    </lineage>
</organism>
<feature type="chain" id="PRO_5018529829" evidence="1">
    <location>
        <begin position="31"/>
        <end position="151"/>
    </location>
</feature>
<accession>A0A3S3AMM1</accession>
<comment type="caution">
    <text evidence="2">The sequence shown here is derived from an EMBL/GenBank/DDBJ whole genome shotgun (WGS) entry which is preliminary data.</text>
</comment>
<protein>
    <submittedName>
        <fullName evidence="2">Uncharacterized protein</fullName>
    </submittedName>
</protein>
<proteinExistence type="predicted"/>
<reference evidence="2 3" key="1">
    <citation type="submission" date="2018-11" db="EMBL/GenBank/DDBJ databases">
        <title>Rhodococcus spongicola sp. nov. and Rhodococcus xishaensis sp. nov. from marine sponges.</title>
        <authorList>
            <person name="Li L."/>
            <person name="Lin H.W."/>
        </authorList>
    </citation>
    <scope>NUCLEOTIDE SEQUENCE [LARGE SCALE GENOMIC DNA]</scope>
    <source>
        <strain evidence="2 3">LHW51113</strain>
    </source>
</reference>
<dbReference type="OrthoDB" id="4471483at2"/>
<gene>
    <name evidence="2" type="ORF">EGT50_07020</name>
</gene>
<dbReference type="Proteomes" id="UP000283479">
    <property type="component" value="Unassembled WGS sequence"/>
</dbReference>
<keyword evidence="3" id="KW-1185">Reference proteome</keyword>
<evidence type="ECO:0000313" key="2">
    <source>
        <dbReference type="EMBL" id="RVW04207.1"/>
    </source>
</evidence>
<feature type="signal peptide" evidence="1">
    <location>
        <begin position="1"/>
        <end position="30"/>
    </location>
</feature>
<sequence length="151" mass="14839">MESSMKLLRASAASVLLVVSLGIAAGTAQAAPTPGAGQVGYSTDSAVTGTELTPAPTSTGNPLDHPVVDKQTAQDNLMREIEIGWANGGATSALIGTVIGFAVGCISIFPAFIVGCAVGAGVGAAIGAVNGITAANPNAEPAFYEWLNAAP</sequence>
<evidence type="ECO:0000313" key="3">
    <source>
        <dbReference type="Proteomes" id="UP000283479"/>
    </source>
</evidence>
<keyword evidence="1" id="KW-0732">Signal</keyword>
<name>A0A3S3AMM1_9NOCA</name>
<dbReference type="AlphaFoldDB" id="A0A3S3AMM1"/>